<feature type="region of interest" description="Disordered" evidence="1">
    <location>
        <begin position="25"/>
        <end position="84"/>
    </location>
</feature>
<accession>A9NQM2</accession>
<evidence type="ECO:0000313" key="2">
    <source>
        <dbReference type="EMBL" id="ABK22933.1"/>
    </source>
</evidence>
<evidence type="ECO:0000256" key="1">
    <source>
        <dbReference type="SAM" id="MobiDB-lite"/>
    </source>
</evidence>
<proteinExistence type="evidence at transcript level"/>
<dbReference type="EMBL" id="EF083592">
    <property type="protein sequence ID" value="ABK22933.1"/>
    <property type="molecule type" value="mRNA"/>
</dbReference>
<protein>
    <submittedName>
        <fullName evidence="2">Uncharacterized protein</fullName>
    </submittedName>
</protein>
<sequence length="84" mass="9395">MDVLPHRRATASRLDNGRQIVARHCATNARPPSNGRARILHSASRRPRRAERPWQVQARVQTPGRRRCASQPLLQKSQGPSGQG</sequence>
<feature type="compositionally biased region" description="Polar residues" evidence="1">
    <location>
        <begin position="72"/>
        <end position="84"/>
    </location>
</feature>
<name>A9NQM2_PICSI</name>
<dbReference type="AlphaFoldDB" id="A9NQM2"/>
<reference evidence="2" key="1">
    <citation type="journal article" date="2008" name="BMC Genomics">
        <title>A conifer genomics resource of 200,000 spruce (Picea spp.) ESTs and 6,464 high-quality, sequence-finished full-length cDNAs for Sitka spruce (Picea sitchensis).</title>
        <authorList>
            <person name="Ralph S.G."/>
            <person name="Chun H.J."/>
            <person name="Kolosova N."/>
            <person name="Cooper D."/>
            <person name="Oddy C."/>
            <person name="Ritland C.E."/>
            <person name="Kirkpatrick R."/>
            <person name="Moore R."/>
            <person name="Barber S."/>
            <person name="Holt R.A."/>
            <person name="Jones S.J."/>
            <person name="Marra M.A."/>
            <person name="Douglas C.J."/>
            <person name="Ritland K."/>
            <person name="Bohlmann J."/>
        </authorList>
    </citation>
    <scope>NUCLEOTIDE SEQUENCE</scope>
    <source>
        <tissue evidence="2">Green portion of the leader tissue</tissue>
    </source>
</reference>
<organism evidence="2">
    <name type="scientific">Picea sitchensis</name>
    <name type="common">Sitka spruce</name>
    <name type="synonym">Pinus sitchensis</name>
    <dbReference type="NCBI Taxonomy" id="3332"/>
    <lineage>
        <taxon>Eukaryota</taxon>
        <taxon>Viridiplantae</taxon>
        <taxon>Streptophyta</taxon>
        <taxon>Embryophyta</taxon>
        <taxon>Tracheophyta</taxon>
        <taxon>Spermatophyta</taxon>
        <taxon>Pinopsida</taxon>
        <taxon>Pinidae</taxon>
        <taxon>Conifers I</taxon>
        <taxon>Pinales</taxon>
        <taxon>Pinaceae</taxon>
        <taxon>Picea</taxon>
    </lineage>
</organism>